<sequence length="196" mass="22162">MPMHYACPHLPTCSEVNYNKKPCDKHSCLSITRVQAHTLNQKIHGNCTPACPVYKISTRSIKNFTFQPFNPSPLNSERETNETIEVQGTDSVVHSRHTNKEKETHSGLGLDKVNQSGLLISIRVVLRFIAYGLLVGTWSESCFSLKMNSPHPNFEYMCDFACVYFRSALQFIIHLKAPEEFCFTAVQLCLCGVFVL</sequence>
<dbReference type="VEuPathDB" id="FungiDB:PSTT_10110"/>
<keyword evidence="2" id="KW-1185">Reference proteome</keyword>
<comment type="caution">
    <text evidence="1">The sequence shown here is derived from an EMBL/GenBank/DDBJ whole genome shotgun (WGS) entry which is preliminary data.</text>
</comment>
<gene>
    <name evidence="1" type="ORF">PSHT_13319</name>
</gene>
<dbReference type="EMBL" id="PKSM01000262">
    <property type="protein sequence ID" value="POV99939.1"/>
    <property type="molecule type" value="Genomic_DNA"/>
</dbReference>
<proteinExistence type="predicted"/>
<reference evidence="1 2" key="1">
    <citation type="submission" date="2017-12" db="EMBL/GenBank/DDBJ databases">
        <title>Gene loss provides genomic basis for host adaptation in cereal stripe rust fungi.</title>
        <authorList>
            <person name="Xia C."/>
        </authorList>
    </citation>
    <scope>NUCLEOTIDE SEQUENCE [LARGE SCALE GENOMIC DNA]</scope>
    <source>
        <strain evidence="1 2">93TX-2</strain>
    </source>
</reference>
<name>A0A2S4URQ5_9BASI</name>
<dbReference type="OrthoDB" id="2505775at2759"/>
<evidence type="ECO:0000313" key="2">
    <source>
        <dbReference type="Proteomes" id="UP000238274"/>
    </source>
</evidence>
<reference evidence="2" key="3">
    <citation type="journal article" date="2018" name="Mol. Plant Microbe Interact.">
        <title>Genome sequence resources for the wheat stripe rust pathogen (Puccinia striiformis f. sp. tritici) and the barley stripe rust pathogen (Puccinia striiformis f. sp. hordei).</title>
        <authorList>
            <person name="Xia C."/>
            <person name="Wang M."/>
            <person name="Yin C."/>
            <person name="Cornejo O.E."/>
            <person name="Hulbert S.H."/>
            <person name="Chen X."/>
        </authorList>
    </citation>
    <scope>NUCLEOTIDE SEQUENCE [LARGE SCALE GENOMIC DNA]</scope>
    <source>
        <strain evidence="2">93TX-2</strain>
    </source>
</reference>
<protein>
    <submittedName>
        <fullName evidence="1">Uncharacterized protein</fullName>
    </submittedName>
</protein>
<dbReference type="VEuPathDB" id="FungiDB:PSHT_13319"/>
<accession>A0A2S4URQ5</accession>
<dbReference type="Proteomes" id="UP000238274">
    <property type="component" value="Unassembled WGS sequence"/>
</dbReference>
<evidence type="ECO:0000313" key="1">
    <source>
        <dbReference type="EMBL" id="POV99939.1"/>
    </source>
</evidence>
<organism evidence="1 2">
    <name type="scientific">Puccinia striiformis</name>
    <dbReference type="NCBI Taxonomy" id="27350"/>
    <lineage>
        <taxon>Eukaryota</taxon>
        <taxon>Fungi</taxon>
        <taxon>Dikarya</taxon>
        <taxon>Basidiomycota</taxon>
        <taxon>Pucciniomycotina</taxon>
        <taxon>Pucciniomycetes</taxon>
        <taxon>Pucciniales</taxon>
        <taxon>Pucciniaceae</taxon>
        <taxon>Puccinia</taxon>
    </lineage>
</organism>
<reference evidence="2" key="2">
    <citation type="journal article" date="2018" name="BMC Genomics">
        <title>Genomic insights into host adaptation between the wheat stripe rust pathogen (Puccinia striiformis f. sp. tritici) and the barley stripe rust pathogen (Puccinia striiformis f. sp. hordei).</title>
        <authorList>
            <person name="Xia C."/>
            <person name="Wang M."/>
            <person name="Yin C."/>
            <person name="Cornejo O.E."/>
            <person name="Hulbert S.H."/>
            <person name="Chen X."/>
        </authorList>
    </citation>
    <scope>NUCLEOTIDE SEQUENCE [LARGE SCALE GENOMIC DNA]</scope>
    <source>
        <strain evidence="2">93TX-2</strain>
    </source>
</reference>